<dbReference type="Proteomes" id="UP000001818">
    <property type="component" value="Chromosome"/>
</dbReference>
<dbReference type="BioCyc" id="RPAL316057:RPD_RS11010-MONOMER"/>
<protein>
    <recommendedName>
        <fullName evidence="3">MetA-pathway of phenol degradation</fullName>
    </recommendedName>
</protein>
<evidence type="ECO:0000313" key="2">
    <source>
        <dbReference type="Proteomes" id="UP000001818"/>
    </source>
</evidence>
<dbReference type="AlphaFoldDB" id="Q138R2"/>
<accession>Q138R2</accession>
<dbReference type="Pfam" id="PF13557">
    <property type="entry name" value="Phenol_MetA_deg"/>
    <property type="match status" value="1"/>
</dbReference>
<evidence type="ECO:0000313" key="1">
    <source>
        <dbReference type="EMBL" id="ABE39427.1"/>
    </source>
</evidence>
<evidence type="ECO:0008006" key="3">
    <source>
        <dbReference type="Google" id="ProtNLM"/>
    </source>
</evidence>
<dbReference type="eggNOG" id="COG3637">
    <property type="taxonomic scope" value="Bacteria"/>
</dbReference>
<organism evidence="1 2">
    <name type="scientific">Rhodopseudomonas palustris (strain BisB5)</name>
    <dbReference type="NCBI Taxonomy" id="316057"/>
    <lineage>
        <taxon>Bacteria</taxon>
        <taxon>Pseudomonadati</taxon>
        <taxon>Pseudomonadota</taxon>
        <taxon>Alphaproteobacteria</taxon>
        <taxon>Hyphomicrobiales</taxon>
        <taxon>Nitrobacteraceae</taxon>
        <taxon>Rhodopseudomonas</taxon>
    </lineage>
</organism>
<proteinExistence type="predicted"/>
<dbReference type="EMBL" id="CP000283">
    <property type="protein sequence ID" value="ABE39427.1"/>
    <property type="molecule type" value="Genomic_DNA"/>
</dbReference>
<dbReference type="STRING" id="316057.RPD_2192"/>
<name>Q138R2_RHOPS</name>
<dbReference type="InterPro" id="IPR025737">
    <property type="entry name" value="FApF"/>
</dbReference>
<dbReference type="KEGG" id="rpd:RPD_2192"/>
<dbReference type="HOGENOM" id="CLU_062987_0_0_5"/>
<gene>
    <name evidence="1" type="ordered locus">RPD_2192</name>
</gene>
<reference evidence="1 2" key="1">
    <citation type="submission" date="2006-03" db="EMBL/GenBank/DDBJ databases">
        <title>Complete sequence of Rhodopseudomonas palustris BisB5.</title>
        <authorList>
            <consortium name="US DOE Joint Genome Institute"/>
            <person name="Copeland A."/>
            <person name="Lucas S."/>
            <person name="Lapidus A."/>
            <person name="Barry K."/>
            <person name="Detter J.C."/>
            <person name="Glavina del Rio T."/>
            <person name="Hammon N."/>
            <person name="Israni S."/>
            <person name="Dalin E."/>
            <person name="Tice H."/>
            <person name="Pitluck S."/>
            <person name="Chain P."/>
            <person name="Malfatti S."/>
            <person name="Shin M."/>
            <person name="Vergez L."/>
            <person name="Schmutz J."/>
            <person name="Larimer F."/>
            <person name="Land M."/>
            <person name="Hauser L."/>
            <person name="Pelletier D.A."/>
            <person name="Kyrpides N."/>
            <person name="Lykidis A."/>
            <person name="Oda Y."/>
            <person name="Harwood C.S."/>
            <person name="Richardson P."/>
        </authorList>
    </citation>
    <scope>NUCLEOTIDE SEQUENCE [LARGE SCALE GENOMIC DNA]</scope>
    <source>
        <strain evidence="1 2">BisB5</strain>
    </source>
</reference>
<sequence>MQERLSRQSPWGRSRQLIMLHNMRFLWGFDAVAPTERLPSGPLTAVAAALRCPRALTALLSAATLFLGLPGAVPAFAGQEEPLRAGGKPILALPTGGKPSGNAAASVHADDADTEHIFGFSMGSDIGRTGEVELEMENVGAFGKRDGSYATLATLNQVKYTLTDRFRIAPGFAIGAQRIDSVAGFDDRHHVSFNGATMEFRYKLVDRATAPFGLTLHAQPGWSWVDDASGRRVEQYGGEFAALFDRELVTDRWFAAFNVWYATGVTRELATGLSAHDSEFALHGALSYQIEPGLVVGVGTRYLRSYAGGGLDRLAGEAVYVGPTFSYNLTHTLGLSGTWQVQVAGRAIGDGRRFNLDHFERHQAMLRINAHF</sequence>